<comment type="similarity">
    <text evidence="1">Belongs to the enoyl-CoA hydratase/isomerase family.</text>
</comment>
<evidence type="ECO:0000313" key="3">
    <source>
        <dbReference type="Proteomes" id="UP000283644"/>
    </source>
</evidence>
<dbReference type="Gene3D" id="3.90.226.10">
    <property type="entry name" value="2-enoyl-CoA Hydratase, Chain A, domain 1"/>
    <property type="match status" value="1"/>
</dbReference>
<sequence>MTDQYVDYAFTDGAARITFVAGDRGNPIEPVSTQQLHEAVLRAKADGARVIVLAAEGRFFSVGGDLGAFGGAADPGALLLDLAESVHRVITELVRGDAIVVSVVHGTAAGGGFPLAAAADIVLAADTAKFSLAYAKVGLSPDCGGSLLVHTLGLHRLLRLALLGDVLTAQEAYDAGLVARVVPADELAATADAVVADLLAGSRGALAAAKRLVRNAAEAAPEAALRREAESISALAGTPNGQEGIAAFLEKRPAKFA</sequence>
<dbReference type="AlphaFoldDB" id="A0A417Y289"/>
<reference evidence="2 3" key="1">
    <citation type="submission" date="2018-09" db="EMBL/GenBank/DDBJ databases">
        <title>Genome sequencing of Nocardioides immobilis CCTCC AB 2017083 for comparison to Nocardioides silvaticus.</title>
        <authorList>
            <person name="Li C."/>
            <person name="Wang G."/>
        </authorList>
    </citation>
    <scope>NUCLEOTIDE SEQUENCE [LARGE SCALE GENOMIC DNA]</scope>
    <source>
        <strain evidence="2 3">CCTCC AB 2017083</strain>
    </source>
</reference>
<organism evidence="2 3">
    <name type="scientific">Nocardioides immobilis</name>
    <dbReference type="NCBI Taxonomy" id="2049295"/>
    <lineage>
        <taxon>Bacteria</taxon>
        <taxon>Bacillati</taxon>
        <taxon>Actinomycetota</taxon>
        <taxon>Actinomycetes</taxon>
        <taxon>Propionibacteriales</taxon>
        <taxon>Nocardioidaceae</taxon>
        <taxon>Nocardioides</taxon>
    </lineage>
</organism>
<dbReference type="PANTHER" id="PTHR42964">
    <property type="entry name" value="ENOYL-COA HYDRATASE"/>
    <property type="match status" value="1"/>
</dbReference>
<dbReference type="InterPro" id="IPR029045">
    <property type="entry name" value="ClpP/crotonase-like_dom_sf"/>
</dbReference>
<accession>A0A417Y289</accession>
<dbReference type="GO" id="GO:0003824">
    <property type="term" value="F:catalytic activity"/>
    <property type="evidence" value="ECO:0007669"/>
    <property type="project" value="UniProtKB-ARBA"/>
</dbReference>
<dbReference type="InterPro" id="IPR001753">
    <property type="entry name" value="Enoyl-CoA_hydra/iso"/>
</dbReference>
<dbReference type="PANTHER" id="PTHR42964:SF1">
    <property type="entry name" value="POLYKETIDE BIOSYNTHESIS ENOYL-COA HYDRATASE PKSH-RELATED"/>
    <property type="match status" value="1"/>
</dbReference>
<dbReference type="Proteomes" id="UP000283644">
    <property type="component" value="Unassembled WGS sequence"/>
</dbReference>
<protein>
    <submittedName>
        <fullName evidence="2">Enoyl-CoA hydratase</fullName>
    </submittedName>
</protein>
<dbReference type="EMBL" id="QXGH01000016">
    <property type="protein sequence ID" value="RHW26691.1"/>
    <property type="molecule type" value="Genomic_DNA"/>
</dbReference>
<gene>
    <name evidence="2" type="ORF">D0Z08_13080</name>
</gene>
<dbReference type="OrthoDB" id="3473569at2"/>
<dbReference type="RefSeq" id="WP_118925687.1">
    <property type="nucleotide sequence ID" value="NZ_QXGH01000016.1"/>
</dbReference>
<evidence type="ECO:0000313" key="2">
    <source>
        <dbReference type="EMBL" id="RHW26691.1"/>
    </source>
</evidence>
<comment type="caution">
    <text evidence="2">The sequence shown here is derived from an EMBL/GenBank/DDBJ whole genome shotgun (WGS) entry which is preliminary data.</text>
</comment>
<keyword evidence="3" id="KW-1185">Reference proteome</keyword>
<evidence type="ECO:0000256" key="1">
    <source>
        <dbReference type="ARBA" id="ARBA00005254"/>
    </source>
</evidence>
<dbReference type="CDD" id="cd06558">
    <property type="entry name" value="crotonase-like"/>
    <property type="match status" value="1"/>
</dbReference>
<dbReference type="Pfam" id="PF00378">
    <property type="entry name" value="ECH_1"/>
    <property type="match status" value="1"/>
</dbReference>
<dbReference type="SUPFAM" id="SSF52096">
    <property type="entry name" value="ClpP/crotonase"/>
    <property type="match status" value="1"/>
</dbReference>
<name>A0A417Y289_9ACTN</name>
<proteinExistence type="inferred from homology"/>
<dbReference type="InterPro" id="IPR051683">
    <property type="entry name" value="Enoyl-CoA_Hydratase/Isomerase"/>
</dbReference>